<dbReference type="InterPro" id="IPR050756">
    <property type="entry name" value="CSN3"/>
</dbReference>
<comment type="caution">
    <text evidence="3">The sequence shown here is derived from an EMBL/GenBank/DDBJ whole genome shotgun (WGS) entry which is preliminary data.</text>
</comment>
<accession>A0AAD3Y2S3</accession>
<gene>
    <name evidence="3" type="ORF">Nepgr_029185</name>
</gene>
<dbReference type="Proteomes" id="UP001279734">
    <property type="component" value="Unassembled WGS sequence"/>
</dbReference>
<name>A0AAD3Y2S3_NEPGR</name>
<dbReference type="EMBL" id="BSYO01000032">
    <property type="protein sequence ID" value="GMH27342.1"/>
    <property type="molecule type" value="Genomic_DNA"/>
</dbReference>
<organism evidence="3 4">
    <name type="scientific">Nepenthes gracilis</name>
    <name type="common">Slender pitcher plant</name>
    <dbReference type="NCBI Taxonomy" id="150966"/>
    <lineage>
        <taxon>Eukaryota</taxon>
        <taxon>Viridiplantae</taxon>
        <taxon>Streptophyta</taxon>
        <taxon>Embryophyta</taxon>
        <taxon>Tracheophyta</taxon>
        <taxon>Spermatophyta</taxon>
        <taxon>Magnoliopsida</taxon>
        <taxon>eudicotyledons</taxon>
        <taxon>Gunneridae</taxon>
        <taxon>Pentapetalae</taxon>
        <taxon>Caryophyllales</taxon>
        <taxon>Nepenthaceae</taxon>
        <taxon>Nepenthes</taxon>
    </lineage>
</organism>
<dbReference type="GO" id="GO:0006511">
    <property type="term" value="P:ubiquitin-dependent protein catabolic process"/>
    <property type="evidence" value="ECO:0007669"/>
    <property type="project" value="TreeGrafter"/>
</dbReference>
<evidence type="ECO:0000259" key="2">
    <source>
        <dbReference type="Pfam" id="PF25573"/>
    </source>
</evidence>
<dbReference type="PANTHER" id="PTHR10758">
    <property type="entry name" value="26S PROTEASOME NON-ATPASE REGULATORY SUBUNIT 3/COP9 SIGNALOSOME COMPLEX SUBUNIT 3"/>
    <property type="match status" value="1"/>
</dbReference>
<dbReference type="Pfam" id="PF25573">
    <property type="entry name" value="TPR_PSMD3_N"/>
    <property type="match status" value="1"/>
</dbReference>
<reference evidence="3" key="1">
    <citation type="submission" date="2023-05" db="EMBL/GenBank/DDBJ databases">
        <title>Nepenthes gracilis genome sequencing.</title>
        <authorList>
            <person name="Fukushima K."/>
        </authorList>
    </citation>
    <scope>NUCLEOTIDE SEQUENCE</scope>
    <source>
        <strain evidence="3">SING2019-196</strain>
    </source>
</reference>
<keyword evidence="4" id="KW-1185">Reference proteome</keyword>
<evidence type="ECO:0000313" key="4">
    <source>
        <dbReference type="Proteomes" id="UP001279734"/>
    </source>
</evidence>
<proteinExistence type="predicted"/>
<evidence type="ECO:0000256" key="1">
    <source>
        <dbReference type="SAM" id="MobiDB-lite"/>
    </source>
</evidence>
<dbReference type="AlphaFoldDB" id="A0AAD3Y2S3"/>
<dbReference type="GO" id="GO:0008541">
    <property type="term" value="C:proteasome regulatory particle, lid subcomplex"/>
    <property type="evidence" value="ECO:0007669"/>
    <property type="project" value="TreeGrafter"/>
</dbReference>
<dbReference type="InterPro" id="IPR057985">
    <property type="entry name" value="TPR_PSMD3_N"/>
</dbReference>
<evidence type="ECO:0000313" key="3">
    <source>
        <dbReference type="EMBL" id="GMH27342.1"/>
    </source>
</evidence>
<dbReference type="PANTHER" id="PTHR10758:SF2">
    <property type="entry name" value="26S PROTEASOME NON-ATPASE REGULATORY SUBUNIT 3"/>
    <property type="match status" value="1"/>
</dbReference>
<protein>
    <recommendedName>
        <fullName evidence="2">26S proteasome non-ATPase regulatory subunit 3 N-terminal TPR repeats domain-containing protein</fullName>
    </recommendedName>
</protein>
<feature type="domain" description="26S proteasome non-ATPase regulatory subunit 3 N-terminal TPR repeats" evidence="2">
    <location>
        <begin position="32"/>
        <end position="96"/>
    </location>
</feature>
<feature type="region of interest" description="Disordered" evidence="1">
    <location>
        <begin position="167"/>
        <end position="202"/>
    </location>
</feature>
<sequence>MRLKLVLQLASHAILLKSECELIFENSYIEETIQLEYTDAKESLLQAARKASVAARGFRILCNKWAVIVRRLLDEMPKRTIFMQKGIDNGSQPYFEHTNISLVDFAKILRLDSTSVITDEESMEAKAICDSAIDANGWMLLKETGDVYSSNEPQTAFNTQNFLLPQHAHLSRESPEAPAELAQRKEKCREEEGDAAAGAGTS</sequence>